<dbReference type="GO" id="GO:0042545">
    <property type="term" value="P:cell wall modification"/>
    <property type="evidence" value="ECO:0007669"/>
    <property type="project" value="UniProtKB-UniRule"/>
</dbReference>
<feature type="domain" description="Pectinesterase catalytic" evidence="6">
    <location>
        <begin position="25"/>
        <end position="313"/>
    </location>
</feature>
<keyword evidence="8" id="KW-1185">Reference proteome</keyword>
<evidence type="ECO:0000256" key="4">
    <source>
        <dbReference type="PROSITE-ProRule" id="PRU10040"/>
    </source>
</evidence>
<feature type="chain" id="PRO_5041765679" description="Pectinesterase" evidence="5">
    <location>
        <begin position="22"/>
        <end position="321"/>
    </location>
</feature>
<feature type="signal peptide" evidence="5">
    <location>
        <begin position="1"/>
        <end position="21"/>
    </location>
</feature>
<reference evidence="7" key="1">
    <citation type="submission" date="2022-10" db="EMBL/GenBank/DDBJ databases">
        <authorList>
            <person name="Yu W.X."/>
        </authorList>
    </citation>
    <scope>NUCLEOTIDE SEQUENCE</scope>
    <source>
        <strain evidence="7">AAT</strain>
    </source>
</reference>
<dbReference type="EC" id="3.1.1.11" evidence="5"/>
<gene>
    <name evidence="7" type="ORF">OM075_03905</name>
</gene>
<dbReference type="InterPro" id="IPR011050">
    <property type="entry name" value="Pectin_lyase_fold/virulence"/>
</dbReference>
<dbReference type="PANTHER" id="PTHR31321">
    <property type="entry name" value="ACYL-COA THIOESTER HYDROLASE YBHC-RELATED"/>
    <property type="match status" value="1"/>
</dbReference>
<dbReference type="Gene3D" id="2.160.20.10">
    <property type="entry name" value="Single-stranded right-handed beta-helix, Pectin lyase-like"/>
    <property type="match status" value="1"/>
</dbReference>
<dbReference type="PANTHER" id="PTHR31321:SF57">
    <property type="entry name" value="PECTINESTERASE 53-RELATED"/>
    <property type="match status" value="1"/>
</dbReference>
<dbReference type="GO" id="GO:0030599">
    <property type="term" value="F:pectinesterase activity"/>
    <property type="evidence" value="ECO:0007669"/>
    <property type="project" value="UniProtKB-UniRule"/>
</dbReference>
<name>A0AAE3SDM8_9BACT</name>
<evidence type="ECO:0000313" key="8">
    <source>
        <dbReference type="Proteomes" id="UP001209229"/>
    </source>
</evidence>
<keyword evidence="3 5" id="KW-0063">Aspartyl esterase</keyword>
<dbReference type="RefSeq" id="WP_301189165.1">
    <property type="nucleotide sequence ID" value="NZ_JAPDPJ010000004.1"/>
</dbReference>
<accession>A0AAE3SDM8</accession>
<organism evidence="7 8">
    <name type="scientific">Plebeiibacterium sediminum</name>
    <dbReference type="NCBI Taxonomy" id="2992112"/>
    <lineage>
        <taxon>Bacteria</taxon>
        <taxon>Pseudomonadati</taxon>
        <taxon>Bacteroidota</taxon>
        <taxon>Bacteroidia</taxon>
        <taxon>Marinilabiliales</taxon>
        <taxon>Marinilabiliaceae</taxon>
        <taxon>Plebeiibacterium</taxon>
    </lineage>
</organism>
<evidence type="ECO:0000259" key="6">
    <source>
        <dbReference type="Pfam" id="PF01095"/>
    </source>
</evidence>
<dbReference type="SUPFAM" id="SSF51126">
    <property type="entry name" value="Pectin lyase-like"/>
    <property type="match status" value="1"/>
</dbReference>
<comment type="catalytic activity">
    <reaction evidence="5">
        <text>[(1-&gt;4)-alpha-D-galacturonosyl methyl ester](n) + n H2O = [(1-&gt;4)-alpha-D-galacturonosyl](n) + n methanol + n H(+)</text>
        <dbReference type="Rhea" id="RHEA:22380"/>
        <dbReference type="Rhea" id="RHEA-COMP:14570"/>
        <dbReference type="Rhea" id="RHEA-COMP:14573"/>
        <dbReference type="ChEBI" id="CHEBI:15377"/>
        <dbReference type="ChEBI" id="CHEBI:15378"/>
        <dbReference type="ChEBI" id="CHEBI:17790"/>
        <dbReference type="ChEBI" id="CHEBI:140522"/>
        <dbReference type="ChEBI" id="CHEBI:140523"/>
        <dbReference type="EC" id="3.1.1.11"/>
    </reaction>
</comment>
<dbReference type="AlphaFoldDB" id="A0AAE3SDM8"/>
<evidence type="ECO:0000256" key="3">
    <source>
        <dbReference type="ARBA" id="ARBA00023085"/>
    </source>
</evidence>
<feature type="active site" evidence="4">
    <location>
        <position position="181"/>
    </location>
</feature>
<dbReference type="EMBL" id="JAPDPJ010000004">
    <property type="protein sequence ID" value="MCW3785593.1"/>
    <property type="molecule type" value="Genomic_DNA"/>
</dbReference>
<protein>
    <recommendedName>
        <fullName evidence="5">Pectinesterase</fullName>
        <ecNumber evidence="5">3.1.1.11</ecNumber>
    </recommendedName>
</protein>
<dbReference type="Pfam" id="PF01095">
    <property type="entry name" value="Pectinesterase"/>
    <property type="match status" value="1"/>
</dbReference>
<keyword evidence="2 5" id="KW-0378">Hydrolase</keyword>
<comment type="caution">
    <text evidence="7">The sequence shown here is derived from an EMBL/GenBank/DDBJ whole genome shotgun (WGS) entry which is preliminary data.</text>
</comment>
<dbReference type="InterPro" id="IPR000070">
    <property type="entry name" value="Pectinesterase_cat"/>
</dbReference>
<keyword evidence="5" id="KW-0732">Signal</keyword>
<dbReference type="GO" id="GO:0045490">
    <property type="term" value="P:pectin catabolic process"/>
    <property type="evidence" value="ECO:0007669"/>
    <property type="project" value="UniProtKB-UniRule"/>
</dbReference>
<comment type="similarity">
    <text evidence="1">Belongs to the pectinesterase family.</text>
</comment>
<sequence length="321" mass="36241">MKLSFLVFLIVLGFSTSMCFATEPDFIVSKDGSGDFITVQDAFNAVPDFRKVTTVIYVKNGTYKEKLVLPASKNKITLIGESAENTIITNDDYASKKNSFGEEMGTTGSSGFFVFGNEFTAKNITFSNTAGPVGQAVAVRIDGDQIVFENCRFLGNQDTLYPHSPLSRQYYRNCYIEGTVDFIFGKSTALFQNCEIFCKDKGYVTASATLEETPFGFVFMNCKITGDAPEQSFYLGRPWRSYAKTVFIECEMSKIIKEEGWHNWNKKDAEETSFYAEYNNKGKGYTPEKRVEWSHQLSKEEREKYTVENILGGWIPEESGK</sequence>
<proteinExistence type="inferred from homology"/>
<dbReference type="FunFam" id="2.160.20.10:FF:000052">
    <property type="entry name" value="Pectinesterase"/>
    <property type="match status" value="1"/>
</dbReference>
<evidence type="ECO:0000256" key="2">
    <source>
        <dbReference type="ARBA" id="ARBA00022801"/>
    </source>
</evidence>
<dbReference type="InterPro" id="IPR033131">
    <property type="entry name" value="Pectinesterase_Asp_AS"/>
</dbReference>
<evidence type="ECO:0000256" key="1">
    <source>
        <dbReference type="ARBA" id="ARBA00008891"/>
    </source>
</evidence>
<evidence type="ECO:0000256" key="5">
    <source>
        <dbReference type="RuleBase" id="RU000589"/>
    </source>
</evidence>
<dbReference type="Proteomes" id="UP001209229">
    <property type="component" value="Unassembled WGS sequence"/>
</dbReference>
<dbReference type="PROSITE" id="PS00503">
    <property type="entry name" value="PECTINESTERASE_2"/>
    <property type="match status" value="1"/>
</dbReference>
<evidence type="ECO:0000313" key="7">
    <source>
        <dbReference type="EMBL" id="MCW3785593.1"/>
    </source>
</evidence>
<comment type="pathway">
    <text evidence="5">Glycan metabolism; pectin degradation; 2-dehydro-3-deoxy-D-gluconate from pectin: step 1/5.</text>
</comment>
<dbReference type="GO" id="GO:0009279">
    <property type="term" value="C:cell outer membrane"/>
    <property type="evidence" value="ECO:0007669"/>
    <property type="project" value="TreeGrafter"/>
</dbReference>
<dbReference type="InterPro" id="IPR012334">
    <property type="entry name" value="Pectin_lyas_fold"/>
</dbReference>